<keyword evidence="6 7" id="KW-0472">Membrane</keyword>
<evidence type="ECO:0000256" key="7">
    <source>
        <dbReference type="SAM" id="Phobius"/>
    </source>
</evidence>
<evidence type="ECO:0000313" key="8">
    <source>
        <dbReference type="EMBL" id="EEW25540.1"/>
    </source>
</evidence>
<evidence type="ECO:0000256" key="1">
    <source>
        <dbReference type="ARBA" id="ARBA00004429"/>
    </source>
</evidence>
<feature type="transmembrane region" description="Helical" evidence="7">
    <location>
        <begin position="346"/>
        <end position="364"/>
    </location>
</feature>
<dbReference type="GO" id="GO:0015385">
    <property type="term" value="F:sodium:proton antiporter activity"/>
    <property type="evidence" value="ECO:0007669"/>
    <property type="project" value="TreeGrafter"/>
</dbReference>
<dbReference type="GO" id="GO:0006885">
    <property type="term" value="P:regulation of pH"/>
    <property type="evidence" value="ECO:0007669"/>
    <property type="project" value="InterPro"/>
</dbReference>
<feature type="transmembrane region" description="Helical" evidence="7">
    <location>
        <begin position="155"/>
        <end position="177"/>
    </location>
</feature>
<dbReference type="InterPro" id="IPR004670">
    <property type="entry name" value="NhaA"/>
</dbReference>
<dbReference type="Pfam" id="PF06965">
    <property type="entry name" value="Na_H_antiport_1"/>
    <property type="match status" value="1"/>
</dbReference>
<proteinExistence type="predicted"/>
<dbReference type="RefSeq" id="WP_008029770.1">
    <property type="nucleotide sequence ID" value="NZ_ACYY01000008.1"/>
</dbReference>
<dbReference type="PANTHER" id="PTHR30341">
    <property type="entry name" value="SODIUM ION/PROTON ANTIPORTER NHAA-RELATED"/>
    <property type="match status" value="1"/>
</dbReference>
<evidence type="ECO:0000256" key="4">
    <source>
        <dbReference type="ARBA" id="ARBA00022692"/>
    </source>
</evidence>
<dbReference type="OrthoDB" id="9808135at2"/>
<reference evidence="8 9" key="1">
    <citation type="submission" date="2009-08" db="EMBL/GenBank/DDBJ databases">
        <title>The draft genome of Rhodobacter sp. SW2.</title>
        <authorList>
            <consortium name="US DOE Joint Genome Institute (JGI-PGF)"/>
            <person name="Lucas S."/>
            <person name="Copeland A."/>
            <person name="Lapidus A."/>
            <person name="Glavina del Rio T."/>
            <person name="Tice H."/>
            <person name="Bruce D."/>
            <person name="Goodwin L."/>
            <person name="Pitluck S."/>
            <person name="Larimer F."/>
            <person name="Land M.L."/>
            <person name="Hauser L."/>
            <person name="Emerson D."/>
        </authorList>
    </citation>
    <scope>NUCLEOTIDE SEQUENCE [LARGE SCALE GENOMIC DNA]</scope>
    <source>
        <strain evidence="8 9">SW2</strain>
    </source>
</reference>
<dbReference type="EMBL" id="ACYY01000008">
    <property type="protein sequence ID" value="EEW25540.1"/>
    <property type="molecule type" value="Genomic_DNA"/>
</dbReference>
<dbReference type="InterPro" id="IPR023171">
    <property type="entry name" value="Na/H_antiporter_dom_sf"/>
</dbReference>
<dbReference type="STRING" id="371731.Rsw2DRAFT_1584"/>
<dbReference type="eggNOG" id="COG3004">
    <property type="taxonomic scope" value="Bacteria"/>
</dbReference>
<feature type="transmembrane region" description="Helical" evidence="7">
    <location>
        <begin position="183"/>
        <end position="202"/>
    </location>
</feature>
<keyword evidence="5 7" id="KW-1133">Transmembrane helix</keyword>
<sequence>MYRVSSFIGTFAWALLAGMALATVWVNLDAASYYDAIEWRLIDVASDSLGRASLTLIDLTSAVLMPLFLFYLGKELWEALVLRRGSLRGRYSGVPLLALLGGLIGAAVIWVLLSAAFETAEEAVFAGGWAVPLGSDVVLTYLAGRALFGAGSPALHVLLLLTIGSNIVGLMLLGTAFPDQPQRLLWLLLPVVAFLAVWFWVGRQAHSDATEVQRRRSLQLWPYALAGLVSWAGILAAGLPPALGLLPIIPAMPHADRAFGLFAEAEEFLTDPLNRAAHLLVKPLIVVLFLFGLTRGGIDLGAAEPTTWITLAALWLGKPLGIVAGGLLLAPRLGLPMPRGLRKRDLMLIAGLAGMGFTIPALAIDATLPGGAMQEAARLGLAISLCAGPLLVLAARKWWR</sequence>
<dbReference type="AlphaFoldDB" id="C8S0K6"/>
<name>C8S0K6_9RHOB</name>
<comment type="subcellular location">
    <subcellularLocation>
        <location evidence="1">Cell inner membrane</location>
        <topology evidence="1">Multi-pass membrane protein</topology>
    </subcellularLocation>
</comment>
<accession>C8S0K6</accession>
<dbReference type="PANTHER" id="PTHR30341:SF0">
    <property type="entry name" value="NA(+)_H(+) ANTIPORTER NHAA"/>
    <property type="match status" value="1"/>
</dbReference>
<evidence type="ECO:0000256" key="5">
    <source>
        <dbReference type="ARBA" id="ARBA00022989"/>
    </source>
</evidence>
<evidence type="ECO:0000256" key="6">
    <source>
        <dbReference type="ARBA" id="ARBA00023136"/>
    </source>
</evidence>
<evidence type="ECO:0000256" key="2">
    <source>
        <dbReference type="ARBA" id="ARBA00015550"/>
    </source>
</evidence>
<comment type="caution">
    <text evidence="8">The sequence shown here is derived from an EMBL/GenBank/DDBJ whole genome shotgun (WGS) entry which is preliminary data.</text>
</comment>
<evidence type="ECO:0000256" key="3">
    <source>
        <dbReference type="ARBA" id="ARBA00022475"/>
    </source>
</evidence>
<feature type="transmembrane region" description="Helical" evidence="7">
    <location>
        <begin position="376"/>
        <end position="395"/>
    </location>
</feature>
<dbReference type="Gene3D" id="1.20.1530.10">
    <property type="entry name" value="Na+/H+ antiporter like domain"/>
    <property type="match status" value="1"/>
</dbReference>
<dbReference type="GO" id="GO:0005886">
    <property type="term" value="C:plasma membrane"/>
    <property type="evidence" value="ECO:0007669"/>
    <property type="project" value="UniProtKB-SubCell"/>
</dbReference>
<protein>
    <recommendedName>
        <fullName evidence="2">Putative Na(+)/H(+) antiporter NhaA homolog</fullName>
    </recommendedName>
</protein>
<feature type="transmembrane region" description="Helical" evidence="7">
    <location>
        <begin position="308"/>
        <end position="334"/>
    </location>
</feature>
<feature type="transmembrane region" description="Helical" evidence="7">
    <location>
        <begin position="223"/>
        <end position="249"/>
    </location>
</feature>
<dbReference type="Proteomes" id="UP000010121">
    <property type="component" value="Unassembled WGS sequence"/>
</dbReference>
<feature type="transmembrane region" description="Helical" evidence="7">
    <location>
        <begin position="52"/>
        <end position="73"/>
    </location>
</feature>
<evidence type="ECO:0000313" key="9">
    <source>
        <dbReference type="Proteomes" id="UP000010121"/>
    </source>
</evidence>
<keyword evidence="4 7" id="KW-0812">Transmembrane</keyword>
<gene>
    <name evidence="8" type="ORF">Rsw2DRAFT_1584</name>
</gene>
<keyword evidence="3" id="KW-1003">Cell membrane</keyword>
<organism evidence="8 9">
    <name type="scientific">Rhodobacter ferrooxidans</name>
    <dbReference type="NCBI Taxonomy" id="371731"/>
    <lineage>
        <taxon>Bacteria</taxon>
        <taxon>Pseudomonadati</taxon>
        <taxon>Pseudomonadota</taxon>
        <taxon>Alphaproteobacteria</taxon>
        <taxon>Rhodobacterales</taxon>
        <taxon>Rhodobacter group</taxon>
        <taxon>Rhodobacter</taxon>
    </lineage>
</organism>
<keyword evidence="9" id="KW-1185">Reference proteome</keyword>
<feature type="transmembrane region" description="Helical" evidence="7">
    <location>
        <begin position="94"/>
        <end position="117"/>
    </location>
</feature>